<dbReference type="GeneID" id="20678660"/>
<protein>
    <recommendedName>
        <fullName evidence="4">J domain-containing protein</fullName>
    </recommendedName>
</protein>
<dbReference type="STRING" id="747525.W4JYE1"/>
<proteinExistence type="predicted"/>
<dbReference type="RefSeq" id="XP_009548797.1">
    <property type="nucleotide sequence ID" value="XM_009550502.1"/>
</dbReference>
<dbReference type="Gene3D" id="1.10.287.110">
    <property type="entry name" value="DnaJ domain"/>
    <property type="match status" value="1"/>
</dbReference>
<evidence type="ECO:0000256" key="2">
    <source>
        <dbReference type="SAM" id="Phobius"/>
    </source>
</evidence>
<dbReference type="EMBL" id="KI925461">
    <property type="protein sequence ID" value="ETW78563.1"/>
    <property type="molecule type" value="Genomic_DNA"/>
</dbReference>
<dbReference type="CDD" id="cd06257">
    <property type="entry name" value="DnaJ"/>
    <property type="match status" value="1"/>
</dbReference>
<evidence type="ECO:0000256" key="1">
    <source>
        <dbReference type="SAM" id="MobiDB-lite"/>
    </source>
</evidence>
<dbReference type="KEGG" id="hir:HETIRDRAFT_63958"/>
<dbReference type="eggNOG" id="ENOG502S6WI">
    <property type="taxonomic scope" value="Eukaryota"/>
</dbReference>
<feature type="region of interest" description="Disordered" evidence="1">
    <location>
        <begin position="210"/>
        <end position="265"/>
    </location>
</feature>
<keyword evidence="2" id="KW-0472">Membrane</keyword>
<dbReference type="InterPro" id="IPR036869">
    <property type="entry name" value="J_dom_sf"/>
</dbReference>
<dbReference type="PROSITE" id="PS50076">
    <property type="entry name" value="DNAJ_2"/>
    <property type="match status" value="1"/>
</dbReference>
<dbReference type="InParanoid" id="W4JYE1"/>
<name>W4JYE1_HETIT</name>
<feature type="chain" id="PRO_5004844167" description="J domain-containing protein" evidence="3">
    <location>
        <begin position="23"/>
        <end position="265"/>
    </location>
</feature>
<reference evidence="5 6" key="1">
    <citation type="journal article" date="2012" name="New Phytol.">
        <title>Insight into trade-off between wood decay and parasitism from the genome of a fungal forest pathogen.</title>
        <authorList>
            <person name="Olson A."/>
            <person name="Aerts A."/>
            <person name="Asiegbu F."/>
            <person name="Belbahri L."/>
            <person name="Bouzid O."/>
            <person name="Broberg A."/>
            <person name="Canback B."/>
            <person name="Coutinho P.M."/>
            <person name="Cullen D."/>
            <person name="Dalman K."/>
            <person name="Deflorio G."/>
            <person name="van Diepen L.T."/>
            <person name="Dunand C."/>
            <person name="Duplessis S."/>
            <person name="Durling M."/>
            <person name="Gonthier P."/>
            <person name="Grimwood J."/>
            <person name="Fossdal C.G."/>
            <person name="Hansson D."/>
            <person name="Henrissat B."/>
            <person name="Hietala A."/>
            <person name="Himmelstrand K."/>
            <person name="Hoffmeister D."/>
            <person name="Hogberg N."/>
            <person name="James T.Y."/>
            <person name="Karlsson M."/>
            <person name="Kohler A."/>
            <person name="Kues U."/>
            <person name="Lee Y.H."/>
            <person name="Lin Y.C."/>
            <person name="Lind M."/>
            <person name="Lindquist E."/>
            <person name="Lombard V."/>
            <person name="Lucas S."/>
            <person name="Lunden K."/>
            <person name="Morin E."/>
            <person name="Murat C."/>
            <person name="Park J."/>
            <person name="Raffaello T."/>
            <person name="Rouze P."/>
            <person name="Salamov A."/>
            <person name="Schmutz J."/>
            <person name="Solheim H."/>
            <person name="Stahlberg J."/>
            <person name="Velez H."/>
            <person name="de Vries R.P."/>
            <person name="Wiebenga A."/>
            <person name="Woodward S."/>
            <person name="Yakovlev I."/>
            <person name="Garbelotto M."/>
            <person name="Martin F."/>
            <person name="Grigoriev I.V."/>
            <person name="Stenlid J."/>
        </authorList>
    </citation>
    <scope>NUCLEOTIDE SEQUENCE [LARGE SCALE GENOMIC DNA]</scope>
    <source>
        <strain evidence="5 6">TC 32-1</strain>
    </source>
</reference>
<keyword evidence="3" id="KW-0732">Signal</keyword>
<feature type="domain" description="J" evidence="4">
    <location>
        <begin position="50"/>
        <end position="123"/>
    </location>
</feature>
<evidence type="ECO:0000313" key="5">
    <source>
        <dbReference type="EMBL" id="ETW78563.1"/>
    </source>
</evidence>
<dbReference type="SMART" id="SM00271">
    <property type="entry name" value="DnaJ"/>
    <property type="match status" value="1"/>
</dbReference>
<organism evidence="5 6">
    <name type="scientific">Heterobasidion irregulare (strain TC 32-1)</name>
    <dbReference type="NCBI Taxonomy" id="747525"/>
    <lineage>
        <taxon>Eukaryota</taxon>
        <taxon>Fungi</taxon>
        <taxon>Dikarya</taxon>
        <taxon>Basidiomycota</taxon>
        <taxon>Agaricomycotina</taxon>
        <taxon>Agaricomycetes</taxon>
        <taxon>Russulales</taxon>
        <taxon>Bondarzewiaceae</taxon>
        <taxon>Heterobasidion</taxon>
        <taxon>Heterobasidion annosum species complex</taxon>
    </lineage>
</organism>
<feature type="transmembrane region" description="Helical" evidence="2">
    <location>
        <begin position="169"/>
        <end position="187"/>
    </location>
</feature>
<accession>W4JYE1</accession>
<evidence type="ECO:0000256" key="3">
    <source>
        <dbReference type="SAM" id="SignalP"/>
    </source>
</evidence>
<gene>
    <name evidence="5" type="ORF">HETIRDRAFT_63958</name>
</gene>
<dbReference type="Pfam" id="PF00226">
    <property type="entry name" value="DnaJ"/>
    <property type="match status" value="1"/>
</dbReference>
<feature type="region of interest" description="Disordered" evidence="1">
    <location>
        <begin position="29"/>
        <end position="55"/>
    </location>
</feature>
<dbReference type="HOGENOM" id="CLU_091449_0_0_1"/>
<keyword evidence="2" id="KW-1133">Transmembrane helix</keyword>
<feature type="compositionally biased region" description="Acidic residues" evidence="1">
    <location>
        <begin position="237"/>
        <end position="255"/>
    </location>
</feature>
<dbReference type="Proteomes" id="UP000030671">
    <property type="component" value="Unassembled WGS sequence"/>
</dbReference>
<dbReference type="InterPro" id="IPR001623">
    <property type="entry name" value="DnaJ_domain"/>
</dbReference>
<feature type="signal peptide" evidence="3">
    <location>
        <begin position="1"/>
        <end position="22"/>
    </location>
</feature>
<dbReference type="OrthoDB" id="445556at2759"/>
<evidence type="ECO:0000259" key="4">
    <source>
        <dbReference type="PROSITE" id="PS50076"/>
    </source>
</evidence>
<sequence length="265" mass="29679">MHYASSTRLSLLPFHLQLLVHARLASTTASTSDAGPSSTSYPFPAHPNPTPHQIFHLPHSASQQEVKARYYDLVRAHHPDAPACRALPPELRHARFQAISSAYDALRGRTRVQGRASRYDDGFYAEELERRRRQHRRRAEYWSRYDRPGGAGAQVHIDTHASEGWKDQVIVIVGLAALIVGLAPAFFKISAADARHVTAAQNLAQARRDAREFGQERRNQIHRRVEELKSSRPETVGEQDDSNGDTGEAEAEEVDAAPFVGRARR</sequence>
<evidence type="ECO:0000313" key="6">
    <source>
        <dbReference type="Proteomes" id="UP000030671"/>
    </source>
</evidence>
<dbReference type="AlphaFoldDB" id="W4JYE1"/>
<keyword evidence="6" id="KW-1185">Reference proteome</keyword>
<keyword evidence="2" id="KW-0812">Transmembrane</keyword>
<dbReference type="SUPFAM" id="SSF46565">
    <property type="entry name" value="Chaperone J-domain"/>
    <property type="match status" value="1"/>
</dbReference>
<feature type="compositionally biased region" description="Basic and acidic residues" evidence="1">
    <location>
        <begin position="210"/>
        <end position="232"/>
    </location>
</feature>
<feature type="compositionally biased region" description="Polar residues" evidence="1">
    <location>
        <begin position="29"/>
        <end position="41"/>
    </location>
</feature>